<evidence type="ECO:0000256" key="6">
    <source>
        <dbReference type="RuleBase" id="RU003968"/>
    </source>
</evidence>
<reference evidence="9 10" key="1">
    <citation type="journal article" date="2019" name="Emerg. Microbes Infect.">
        <title>Comprehensive subspecies identification of 175 nontuberculous mycobacteria species based on 7547 genomic profiles.</title>
        <authorList>
            <person name="Matsumoto Y."/>
            <person name="Kinjo T."/>
            <person name="Motooka D."/>
            <person name="Nabeya D."/>
            <person name="Jung N."/>
            <person name="Uechi K."/>
            <person name="Horii T."/>
            <person name="Iida T."/>
            <person name="Fujita J."/>
            <person name="Nakamura S."/>
        </authorList>
    </citation>
    <scope>NUCLEOTIDE SEQUENCE [LARGE SCALE GENOMIC DNA]</scope>
    <source>
        <strain evidence="9 10">JCM 6370</strain>
    </source>
</reference>
<dbReference type="PROSITE" id="PS00623">
    <property type="entry name" value="GMC_OXRED_1"/>
    <property type="match status" value="1"/>
</dbReference>
<dbReference type="GO" id="GO:0050660">
    <property type="term" value="F:flavin adenine dinucleotide binding"/>
    <property type="evidence" value="ECO:0007669"/>
    <property type="project" value="InterPro"/>
</dbReference>
<dbReference type="PROSITE" id="PS51257">
    <property type="entry name" value="PROKAR_LIPOPROTEIN"/>
    <property type="match status" value="1"/>
</dbReference>
<keyword evidence="3 6" id="KW-0285">Flavoprotein</keyword>
<dbReference type="PIRSF" id="PIRSF000137">
    <property type="entry name" value="Alcohol_oxidase"/>
    <property type="match status" value="1"/>
</dbReference>
<dbReference type="RefSeq" id="WP_163897646.1">
    <property type="nucleotide sequence ID" value="NZ_AP022599.1"/>
</dbReference>
<evidence type="ECO:0000256" key="4">
    <source>
        <dbReference type="ARBA" id="ARBA00022827"/>
    </source>
</evidence>
<evidence type="ECO:0000256" key="1">
    <source>
        <dbReference type="ARBA" id="ARBA00001974"/>
    </source>
</evidence>
<feature type="domain" description="Glucose-methanol-choline oxidoreductase N-terminal" evidence="8">
    <location>
        <begin position="257"/>
        <end position="271"/>
    </location>
</feature>
<organism evidence="9 10">
    <name type="scientific">Mycolicibacterium pulveris</name>
    <name type="common">Mycobacterium pulveris</name>
    <dbReference type="NCBI Taxonomy" id="36813"/>
    <lineage>
        <taxon>Bacteria</taxon>
        <taxon>Bacillati</taxon>
        <taxon>Actinomycetota</taxon>
        <taxon>Actinomycetes</taxon>
        <taxon>Mycobacteriales</taxon>
        <taxon>Mycobacteriaceae</taxon>
        <taxon>Mycolicibacterium</taxon>
    </lineage>
</organism>
<dbReference type="Proteomes" id="UP000467252">
    <property type="component" value="Chromosome"/>
</dbReference>
<dbReference type="SUPFAM" id="SSF54373">
    <property type="entry name" value="FAD-linked reductases, C-terminal domain"/>
    <property type="match status" value="1"/>
</dbReference>
<proteinExistence type="inferred from homology"/>
<dbReference type="SUPFAM" id="SSF51905">
    <property type="entry name" value="FAD/NAD(P)-binding domain"/>
    <property type="match status" value="1"/>
</dbReference>
<dbReference type="PANTHER" id="PTHR11552:SF147">
    <property type="entry name" value="CHOLINE DEHYDROGENASE, MITOCHONDRIAL"/>
    <property type="match status" value="1"/>
</dbReference>
<dbReference type="EMBL" id="AP022599">
    <property type="protein sequence ID" value="BBY79866.1"/>
    <property type="molecule type" value="Genomic_DNA"/>
</dbReference>
<dbReference type="Gene3D" id="3.30.560.10">
    <property type="entry name" value="Glucose Oxidase, domain 3"/>
    <property type="match status" value="1"/>
</dbReference>
<accession>A0A7I7UI85</accession>
<dbReference type="Gene3D" id="3.50.50.60">
    <property type="entry name" value="FAD/NAD(P)-binding domain"/>
    <property type="match status" value="1"/>
</dbReference>
<comment type="cofactor">
    <cofactor evidence="1 5">
        <name>FAD</name>
        <dbReference type="ChEBI" id="CHEBI:57692"/>
    </cofactor>
</comment>
<dbReference type="Pfam" id="PF00732">
    <property type="entry name" value="GMC_oxred_N"/>
    <property type="match status" value="1"/>
</dbReference>
<feature type="domain" description="Glucose-methanol-choline oxidoreductase N-terminal" evidence="7">
    <location>
        <begin position="85"/>
        <end position="108"/>
    </location>
</feature>
<dbReference type="InterPro" id="IPR007867">
    <property type="entry name" value="GMC_OxRtase_C"/>
</dbReference>
<evidence type="ECO:0000256" key="2">
    <source>
        <dbReference type="ARBA" id="ARBA00010790"/>
    </source>
</evidence>
<evidence type="ECO:0000256" key="5">
    <source>
        <dbReference type="PIRSR" id="PIRSR000137-2"/>
    </source>
</evidence>
<feature type="binding site" evidence="5">
    <location>
        <position position="222"/>
    </location>
    <ligand>
        <name>FAD</name>
        <dbReference type="ChEBI" id="CHEBI:57692"/>
    </ligand>
</feature>
<protein>
    <submittedName>
        <fullName evidence="9">GMC oxidoreductase</fullName>
    </submittedName>
</protein>
<dbReference type="InterPro" id="IPR036188">
    <property type="entry name" value="FAD/NAD-bd_sf"/>
</dbReference>
<evidence type="ECO:0000313" key="10">
    <source>
        <dbReference type="Proteomes" id="UP000467252"/>
    </source>
</evidence>
<sequence length="541" mass="57769">MASRNSSAFDYIIVGAGSAGCVLANRLTEDPRIDVLLVEAGGRDRSPMIRIPKGVGKILGNPKLTWHFPVRPVGPSKVVEQWVRGKTLGGSSSVNGMVYNRGSAADYDAMAALGNPGWGWSHLLPAFRAIEGHELRPDPTRGSHGPLTISVDTDRPSICDDVIAAGEHLGWSPTDDVNAGDDERIGPAPRTIKRGKRVSAAHAFLHPVTHRANLTVATDTSVNRVLVENDKAIGIETTSRGATVDHTARREVILSAGSICTPKLLQLSGIGDRSLLRRLGIDTVADSPNVGRRLREHRCLVIQFRLNRDIGYNRLLSTPLRQAATTARYLATRRGPLAGAAFDVIGFFKTAPELDRPDAQILMAPFSLAPYEQGEAAAVERAPGVQAIGYVLRPDSEGSVAITSSAPEAPLDIDAGFLTTAQDRAKSVALFHTMRRLFSQPPIARSLAAETRPGAQVVTDQAIIDAGLDEGYCGYHAVGTCAMGPNDTDVVDSSLRVRGVDNLRVMDASVMPTMVSGNLNGPVMAMAWRAADLILAEASLR</sequence>
<feature type="binding site" evidence="5">
    <location>
        <begin position="95"/>
        <end position="98"/>
    </location>
    <ligand>
        <name>FAD</name>
        <dbReference type="ChEBI" id="CHEBI:57692"/>
    </ligand>
</feature>
<dbReference type="InterPro" id="IPR000172">
    <property type="entry name" value="GMC_OxRdtase_N"/>
</dbReference>
<evidence type="ECO:0000259" key="8">
    <source>
        <dbReference type="PROSITE" id="PS00624"/>
    </source>
</evidence>
<name>A0A7I7UI85_MYCPV</name>
<keyword evidence="4 5" id="KW-0274">FAD</keyword>
<evidence type="ECO:0000313" key="9">
    <source>
        <dbReference type="EMBL" id="BBY79866.1"/>
    </source>
</evidence>
<evidence type="ECO:0000256" key="3">
    <source>
        <dbReference type="ARBA" id="ARBA00022630"/>
    </source>
</evidence>
<comment type="similarity">
    <text evidence="2 6">Belongs to the GMC oxidoreductase family.</text>
</comment>
<gene>
    <name evidence="9" type="ORF">MPUL_10240</name>
</gene>
<dbReference type="Pfam" id="PF05199">
    <property type="entry name" value="GMC_oxred_C"/>
    <property type="match status" value="1"/>
</dbReference>
<evidence type="ECO:0000259" key="7">
    <source>
        <dbReference type="PROSITE" id="PS00623"/>
    </source>
</evidence>
<keyword evidence="10" id="KW-1185">Reference proteome</keyword>
<dbReference type="InterPro" id="IPR012132">
    <property type="entry name" value="GMC_OxRdtase"/>
</dbReference>
<dbReference type="AlphaFoldDB" id="A0A7I7UI85"/>
<dbReference type="PROSITE" id="PS00624">
    <property type="entry name" value="GMC_OXRED_2"/>
    <property type="match status" value="1"/>
</dbReference>
<dbReference type="PANTHER" id="PTHR11552">
    <property type="entry name" value="GLUCOSE-METHANOL-CHOLINE GMC OXIDOREDUCTASE"/>
    <property type="match status" value="1"/>
</dbReference>
<dbReference type="GO" id="GO:0016614">
    <property type="term" value="F:oxidoreductase activity, acting on CH-OH group of donors"/>
    <property type="evidence" value="ECO:0007669"/>
    <property type="project" value="InterPro"/>
</dbReference>